<comment type="caution">
    <text evidence="2">The sequence shown here is derived from an EMBL/GenBank/DDBJ whole genome shotgun (WGS) entry which is preliminary data.</text>
</comment>
<keyword evidence="1" id="KW-0732">Signal</keyword>
<accession>A0A2P5BQY9</accession>
<dbReference type="EMBL" id="JXTB01000237">
    <property type="protein sequence ID" value="PON51154.1"/>
    <property type="molecule type" value="Genomic_DNA"/>
</dbReference>
<proteinExistence type="predicted"/>
<gene>
    <name evidence="2" type="ORF">PanWU01x14_218630</name>
</gene>
<feature type="signal peptide" evidence="1">
    <location>
        <begin position="1"/>
        <end position="16"/>
    </location>
</feature>
<evidence type="ECO:0000313" key="2">
    <source>
        <dbReference type="EMBL" id="PON51154.1"/>
    </source>
</evidence>
<keyword evidence="3" id="KW-1185">Reference proteome</keyword>
<protein>
    <submittedName>
        <fullName evidence="2">Uncharacterized protein</fullName>
    </submittedName>
</protein>
<organism evidence="2 3">
    <name type="scientific">Parasponia andersonii</name>
    <name type="common">Sponia andersonii</name>
    <dbReference type="NCBI Taxonomy" id="3476"/>
    <lineage>
        <taxon>Eukaryota</taxon>
        <taxon>Viridiplantae</taxon>
        <taxon>Streptophyta</taxon>
        <taxon>Embryophyta</taxon>
        <taxon>Tracheophyta</taxon>
        <taxon>Spermatophyta</taxon>
        <taxon>Magnoliopsida</taxon>
        <taxon>eudicotyledons</taxon>
        <taxon>Gunneridae</taxon>
        <taxon>Pentapetalae</taxon>
        <taxon>rosids</taxon>
        <taxon>fabids</taxon>
        <taxon>Rosales</taxon>
        <taxon>Cannabaceae</taxon>
        <taxon>Parasponia</taxon>
    </lineage>
</organism>
<feature type="chain" id="PRO_5015158923" evidence="1">
    <location>
        <begin position="17"/>
        <end position="132"/>
    </location>
</feature>
<dbReference type="OrthoDB" id="10282452at2759"/>
<dbReference type="AlphaFoldDB" id="A0A2P5BQY9"/>
<name>A0A2P5BQY9_PARAD</name>
<dbReference type="Proteomes" id="UP000237105">
    <property type="component" value="Unassembled WGS sequence"/>
</dbReference>
<evidence type="ECO:0000313" key="3">
    <source>
        <dbReference type="Proteomes" id="UP000237105"/>
    </source>
</evidence>
<evidence type="ECO:0000256" key="1">
    <source>
        <dbReference type="SAM" id="SignalP"/>
    </source>
</evidence>
<reference evidence="3" key="1">
    <citation type="submission" date="2016-06" db="EMBL/GenBank/DDBJ databases">
        <title>Parallel loss of symbiosis genes in relatives of nitrogen-fixing non-legume Parasponia.</title>
        <authorList>
            <person name="Van Velzen R."/>
            <person name="Holmer R."/>
            <person name="Bu F."/>
            <person name="Rutten L."/>
            <person name="Van Zeijl A."/>
            <person name="Liu W."/>
            <person name="Santuari L."/>
            <person name="Cao Q."/>
            <person name="Sharma T."/>
            <person name="Shen D."/>
            <person name="Roswanjaya Y."/>
            <person name="Wardhani T."/>
            <person name="Kalhor M.S."/>
            <person name="Jansen J."/>
            <person name="Van den Hoogen J."/>
            <person name="Gungor B."/>
            <person name="Hartog M."/>
            <person name="Hontelez J."/>
            <person name="Verver J."/>
            <person name="Yang W.-C."/>
            <person name="Schijlen E."/>
            <person name="Repin R."/>
            <person name="Schilthuizen M."/>
            <person name="Schranz E."/>
            <person name="Heidstra R."/>
            <person name="Miyata K."/>
            <person name="Fedorova E."/>
            <person name="Kohlen W."/>
            <person name="Bisseling T."/>
            <person name="Smit S."/>
            <person name="Geurts R."/>
        </authorList>
    </citation>
    <scope>NUCLEOTIDE SEQUENCE [LARGE SCALE GENOMIC DNA]</scope>
    <source>
        <strain evidence="3">cv. WU1-14</strain>
    </source>
</reference>
<sequence>MPILLCINLIAKSALPAFLRALIRTVRTLPGISLPLSTMPSANLQASLMRPALHNTLIISSKAVSGIMPIGAKSSKILQALATFPERQSPIERALKDAAVGVIPLSIIMSHSFNASSFLCSLNSPSISIVYV</sequence>